<accession>A0A848L0H3</accession>
<feature type="transmembrane region" description="Helical" evidence="1">
    <location>
        <begin position="12"/>
        <end position="33"/>
    </location>
</feature>
<proteinExistence type="predicted"/>
<dbReference type="AlphaFoldDB" id="A0A848L0H3"/>
<reference evidence="2 3" key="1">
    <citation type="submission" date="2020-04" db="EMBL/GenBank/DDBJ databases">
        <title>Gordonia sp. nov. TBRC 11910.</title>
        <authorList>
            <person name="Suriyachadkun C."/>
        </authorList>
    </citation>
    <scope>NUCLEOTIDE SEQUENCE [LARGE SCALE GENOMIC DNA]</scope>
    <source>
        <strain evidence="2 3">TBRC 11910</strain>
    </source>
</reference>
<dbReference type="PROSITE" id="PS51257">
    <property type="entry name" value="PROKAR_LIPOPROTEIN"/>
    <property type="match status" value="1"/>
</dbReference>
<keyword evidence="1" id="KW-0472">Membrane</keyword>
<dbReference type="RefSeq" id="WP_170196444.1">
    <property type="nucleotide sequence ID" value="NZ_JABBNB010000028.1"/>
</dbReference>
<evidence type="ECO:0008006" key="4">
    <source>
        <dbReference type="Google" id="ProtNLM"/>
    </source>
</evidence>
<keyword evidence="1" id="KW-1133">Transmembrane helix</keyword>
<protein>
    <recommendedName>
        <fullName evidence="4">DUF3592 domain-containing protein</fullName>
    </recommendedName>
</protein>
<name>A0A848L0H3_9ACTN</name>
<organism evidence="2 3">
    <name type="scientific">Gordonia asplenii</name>
    <dbReference type="NCBI Taxonomy" id="2725283"/>
    <lineage>
        <taxon>Bacteria</taxon>
        <taxon>Bacillati</taxon>
        <taxon>Actinomycetota</taxon>
        <taxon>Actinomycetes</taxon>
        <taxon>Mycobacteriales</taxon>
        <taxon>Gordoniaceae</taxon>
        <taxon>Gordonia</taxon>
    </lineage>
</organism>
<keyword evidence="1" id="KW-0812">Transmembrane</keyword>
<sequence length="146" mass="15695">MNPTVQRNTQIVLLCIGAVVTLMAVVLVAGCYLNDSRINANKGTVIADVVSADTLHAAVTMQTPDGQIYSPRLGLLYPTELAVGERISVDYDITNPDLARPTGRDWTLSLLPAVSIAVIGWIAVAVVMVLVAEVSRRLRRRSSPGR</sequence>
<evidence type="ECO:0000313" key="2">
    <source>
        <dbReference type="EMBL" id="NMO03947.1"/>
    </source>
</evidence>
<keyword evidence="3" id="KW-1185">Reference proteome</keyword>
<evidence type="ECO:0000313" key="3">
    <source>
        <dbReference type="Proteomes" id="UP000550729"/>
    </source>
</evidence>
<dbReference type="EMBL" id="JABBNB010000028">
    <property type="protein sequence ID" value="NMO03947.1"/>
    <property type="molecule type" value="Genomic_DNA"/>
</dbReference>
<feature type="transmembrane region" description="Helical" evidence="1">
    <location>
        <begin position="110"/>
        <end position="132"/>
    </location>
</feature>
<evidence type="ECO:0000256" key="1">
    <source>
        <dbReference type="SAM" id="Phobius"/>
    </source>
</evidence>
<dbReference type="Proteomes" id="UP000550729">
    <property type="component" value="Unassembled WGS sequence"/>
</dbReference>
<comment type="caution">
    <text evidence="2">The sequence shown here is derived from an EMBL/GenBank/DDBJ whole genome shotgun (WGS) entry which is preliminary data.</text>
</comment>
<gene>
    <name evidence="2" type="ORF">HH308_22285</name>
</gene>